<dbReference type="AlphaFoldDB" id="A0A2R8B5X4"/>
<dbReference type="EMBL" id="OMOQ01000001">
    <property type="protein sequence ID" value="SPH17910.1"/>
    <property type="molecule type" value="Genomic_DNA"/>
</dbReference>
<evidence type="ECO:0000256" key="1">
    <source>
        <dbReference type="SAM" id="MobiDB-lite"/>
    </source>
</evidence>
<dbReference type="Proteomes" id="UP000244924">
    <property type="component" value="Unassembled WGS sequence"/>
</dbReference>
<sequence>MAQIVIDLSDKDMETMTGLAQANGFESAAAWIDELLRQHLAQEFRNRRWRVEDRPKEDLSPTFVTDPGGGVWHEDDYPGD</sequence>
<proteinExistence type="predicted"/>
<organism evidence="2 3">
    <name type="scientific">Albidovulum aquaemixtae</name>
    <dbReference type="NCBI Taxonomy" id="1542388"/>
    <lineage>
        <taxon>Bacteria</taxon>
        <taxon>Pseudomonadati</taxon>
        <taxon>Pseudomonadota</taxon>
        <taxon>Alphaproteobacteria</taxon>
        <taxon>Rhodobacterales</taxon>
        <taxon>Paracoccaceae</taxon>
        <taxon>Albidovulum</taxon>
    </lineage>
</organism>
<feature type="region of interest" description="Disordered" evidence="1">
    <location>
        <begin position="55"/>
        <end position="80"/>
    </location>
</feature>
<gene>
    <name evidence="2" type="ORF">DEA8626_01438</name>
</gene>
<name>A0A2R8B5X4_9RHOB</name>
<protein>
    <submittedName>
        <fullName evidence="2">Uncharacterized protein</fullName>
    </submittedName>
</protein>
<evidence type="ECO:0000313" key="3">
    <source>
        <dbReference type="Proteomes" id="UP000244924"/>
    </source>
</evidence>
<dbReference type="OrthoDB" id="9856472at2"/>
<dbReference type="RefSeq" id="WP_108852300.1">
    <property type="nucleotide sequence ID" value="NZ_OMOQ01000001.1"/>
</dbReference>
<keyword evidence="3" id="KW-1185">Reference proteome</keyword>
<evidence type="ECO:0000313" key="2">
    <source>
        <dbReference type="EMBL" id="SPH17910.1"/>
    </source>
</evidence>
<accession>A0A2R8B5X4</accession>
<reference evidence="2 3" key="1">
    <citation type="submission" date="2018-03" db="EMBL/GenBank/DDBJ databases">
        <authorList>
            <person name="Keele B.F."/>
        </authorList>
    </citation>
    <scope>NUCLEOTIDE SEQUENCE [LARGE SCALE GENOMIC DNA]</scope>
    <source>
        <strain evidence="2 3">CECT 8626</strain>
    </source>
</reference>